<dbReference type="EMBL" id="JBBYHR010000001">
    <property type="protein sequence ID" value="MEL1243057.1"/>
    <property type="molecule type" value="Genomic_DNA"/>
</dbReference>
<proteinExistence type="inferred from homology"/>
<accession>A0ABU9HSZ8</accession>
<name>A0ABU9HSZ8_9FLAO</name>
<dbReference type="RefSeq" id="WP_341695375.1">
    <property type="nucleotide sequence ID" value="NZ_JBBYHR010000001.1"/>
</dbReference>
<evidence type="ECO:0000256" key="1">
    <source>
        <dbReference type="ARBA" id="ARBA00006817"/>
    </source>
</evidence>
<dbReference type="Proteomes" id="UP001464555">
    <property type="component" value="Unassembled WGS sequence"/>
</dbReference>
<sequence length="353" mass="40810">MKAKLHPLLIFVMLPSLNSIAANDMNNKDILKTTTMEKQNFTKTFLFEKTPQQVFDAINNVSAWWAEDLRGNSTKLNDVFEVRFFTDVHISTQKLTEVIPNKRVVWLVTDSKLNFLKDKSEWTRTRIIFDISEKNGKTELRFTHEGLQPQIECYKDCTNGWTQFLEHSLVPLINTGKGNPKVLEKEVAEKAVQGYTTSFAVTQSPEKVFDAVTNVRGWWSEQVEGGTAKQGDEFTYQYKDVHIAKMKLEEVIPNKKVVWHVLNNYFDFTKDKSEWTDTRIIFEITEKNGMTELRFTHEGLVPDYECYQVCNDAWTSYIQGSLKNLITTGKGQPNTREEGLSNELVEKWGLPKK</sequence>
<feature type="chain" id="PRO_5046473997" evidence="2">
    <location>
        <begin position="22"/>
        <end position="353"/>
    </location>
</feature>
<evidence type="ECO:0000256" key="2">
    <source>
        <dbReference type="SAM" id="SignalP"/>
    </source>
</evidence>
<evidence type="ECO:0000313" key="4">
    <source>
        <dbReference type="EMBL" id="MEL1243057.1"/>
    </source>
</evidence>
<dbReference type="InterPro" id="IPR013538">
    <property type="entry name" value="ASHA1/2-like_C"/>
</dbReference>
<protein>
    <submittedName>
        <fullName evidence="4">SRPBCC domain-containing protein</fullName>
    </submittedName>
</protein>
<evidence type="ECO:0000259" key="3">
    <source>
        <dbReference type="Pfam" id="PF08327"/>
    </source>
</evidence>
<evidence type="ECO:0000313" key="5">
    <source>
        <dbReference type="Proteomes" id="UP001464555"/>
    </source>
</evidence>
<comment type="caution">
    <text evidence="4">The sequence shown here is derived from an EMBL/GenBank/DDBJ whole genome shotgun (WGS) entry which is preliminary data.</text>
</comment>
<feature type="domain" description="Activator of Hsp90 ATPase homologue 1/2-like C-terminal" evidence="3">
    <location>
        <begin position="93"/>
        <end position="169"/>
    </location>
</feature>
<comment type="similarity">
    <text evidence="1">Belongs to the AHA1 family.</text>
</comment>
<keyword evidence="5" id="KW-1185">Reference proteome</keyword>
<feature type="signal peptide" evidence="2">
    <location>
        <begin position="1"/>
        <end position="21"/>
    </location>
</feature>
<organism evidence="4 5">
    <name type="scientific">Flavobacterium arundinis</name>
    <dbReference type="NCBI Taxonomy" id="3139143"/>
    <lineage>
        <taxon>Bacteria</taxon>
        <taxon>Pseudomonadati</taxon>
        <taxon>Bacteroidota</taxon>
        <taxon>Flavobacteriia</taxon>
        <taxon>Flavobacteriales</taxon>
        <taxon>Flavobacteriaceae</taxon>
        <taxon>Flavobacterium</taxon>
    </lineage>
</organism>
<gene>
    <name evidence="4" type="ORF">AAEO56_02190</name>
</gene>
<reference evidence="4 5" key="1">
    <citation type="submission" date="2024-04" db="EMBL/GenBank/DDBJ databases">
        <title>Flavobacterium sp. DGU11 16S ribosomal RNA gene Genome sequencing and assembly.</title>
        <authorList>
            <person name="Park S."/>
        </authorList>
    </citation>
    <scope>NUCLEOTIDE SEQUENCE [LARGE SCALE GENOMIC DNA]</scope>
    <source>
        <strain evidence="4 5">DGU11</strain>
    </source>
</reference>
<keyword evidence="2" id="KW-0732">Signal</keyword>
<feature type="domain" description="Activator of Hsp90 ATPase homologue 1/2-like C-terminal" evidence="3">
    <location>
        <begin position="204"/>
        <end position="325"/>
    </location>
</feature>
<dbReference type="Pfam" id="PF08327">
    <property type="entry name" value="AHSA1"/>
    <property type="match status" value="2"/>
</dbReference>
<dbReference type="CDD" id="cd07814">
    <property type="entry name" value="SRPBCC_CalC_Aha1-like"/>
    <property type="match status" value="2"/>
</dbReference>
<dbReference type="InterPro" id="IPR023393">
    <property type="entry name" value="START-like_dom_sf"/>
</dbReference>
<dbReference type="SUPFAM" id="SSF55961">
    <property type="entry name" value="Bet v1-like"/>
    <property type="match status" value="2"/>
</dbReference>
<dbReference type="Gene3D" id="3.30.530.20">
    <property type="match status" value="2"/>
</dbReference>